<gene>
    <name evidence="2" type="primary">ga30101</name>
    <name evidence="2" type="ORF">PR202_ga30101</name>
</gene>
<name>A0AAV5DN10_ELECO</name>
<comment type="caution">
    <text evidence="2">The sequence shown here is derived from an EMBL/GenBank/DDBJ whole genome shotgun (WGS) entry which is preliminary data.</text>
</comment>
<accession>A0AAV5DN10</accession>
<dbReference type="EMBL" id="BQKI01000020">
    <property type="protein sequence ID" value="GJN11868.1"/>
    <property type="molecule type" value="Genomic_DNA"/>
</dbReference>
<dbReference type="AlphaFoldDB" id="A0AAV5DN10"/>
<evidence type="ECO:0000313" key="2">
    <source>
        <dbReference type="EMBL" id="GJN11868.1"/>
    </source>
</evidence>
<organism evidence="2 3">
    <name type="scientific">Eleusine coracana subsp. coracana</name>
    <dbReference type="NCBI Taxonomy" id="191504"/>
    <lineage>
        <taxon>Eukaryota</taxon>
        <taxon>Viridiplantae</taxon>
        <taxon>Streptophyta</taxon>
        <taxon>Embryophyta</taxon>
        <taxon>Tracheophyta</taxon>
        <taxon>Spermatophyta</taxon>
        <taxon>Magnoliopsida</taxon>
        <taxon>Liliopsida</taxon>
        <taxon>Poales</taxon>
        <taxon>Poaceae</taxon>
        <taxon>PACMAD clade</taxon>
        <taxon>Chloridoideae</taxon>
        <taxon>Cynodonteae</taxon>
        <taxon>Eleusininae</taxon>
        <taxon>Eleusine</taxon>
    </lineage>
</organism>
<reference evidence="2" key="1">
    <citation type="journal article" date="2018" name="DNA Res.">
        <title>Multiple hybrid de novo genome assembly of finger millet, an orphan allotetraploid crop.</title>
        <authorList>
            <person name="Hatakeyama M."/>
            <person name="Aluri S."/>
            <person name="Balachadran M.T."/>
            <person name="Sivarajan S.R."/>
            <person name="Patrignani A."/>
            <person name="Gruter S."/>
            <person name="Poveda L."/>
            <person name="Shimizu-Inatsugi R."/>
            <person name="Baeten J."/>
            <person name="Francoijs K.J."/>
            <person name="Nataraja K.N."/>
            <person name="Reddy Y.A.N."/>
            <person name="Phadnis S."/>
            <person name="Ravikumar R.L."/>
            <person name="Schlapbach R."/>
            <person name="Sreeman S.M."/>
            <person name="Shimizu K.K."/>
        </authorList>
    </citation>
    <scope>NUCLEOTIDE SEQUENCE</scope>
</reference>
<evidence type="ECO:0000256" key="1">
    <source>
        <dbReference type="SAM" id="MobiDB-lite"/>
    </source>
</evidence>
<reference evidence="2" key="2">
    <citation type="submission" date="2021-12" db="EMBL/GenBank/DDBJ databases">
        <title>Resequencing data analysis of finger millet.</title>
        <authorList>
            <person name="Hatakeyama M."/>
            <person name="Aluri S."/>
            <person name="Balachadran M.T."/>
            <person name="Sivarajan S.R."/>
            <person name="Poveda L."/>
            <person name="Shimizu-Inatsugi R."/>
            <person name="Schlapbach R."/>
            <person name="Sreeman S.M."/>
            <person name="Shimizu K.K."/>
        </authorList>
    </citation>
    <scope>NUCLEOTIDE SEQUENCE</scope>
</reference>
<dbReference type="Proteomes" id="UP001054889">
    <property type="component" value="Unassembled WGS sequence"/>
</dbReference>
<feature type="compositionally biased region" description="Acidic residues" evidence="1">
    <location>
        <begin position="118"/>
        <end position="129"/>
    </location>
</feature>
<feature type="compositionally biased region" description="Acidic residues" evidence="1">
    <location>
        <begin position="98"/>
        <end position="110"/>
    </location>
</feature>
<protein>
    <submittedName>
        <fullName evidence="2">Uncharacterized protein</fullName>
    </submittedName>
</protein>
<evidence type="ECO:0000313" key="3">
    <source>
        <dbReference type="Proteomes" id="UP001054889"/>
    </source>
</evidence>
<keyword evidence="3" id="KW-1185">Reference proteome</keyword>
<proteinExistence type="predicted"/>
<sequence>MSNRFLKLRELGSKGKKCNPLVLEEFQWENEWVDAACDPVYQGDDITWAQVDEVVSASEGLRGRNLPRAATNKRRAATATPATTKKRKTRRTASIPREDEELSEEEDDAAMDYIPSQENEDEEDDEDSGGGDAATAAGGFQVDESLL</sequence>
<feature type="region of interest" description="Disordered" evidence="1">
    <location>
        <begin position="58"/>
        <end position="147"/>
    </location>
</feature>